<dbReference type="PRINTS" id="PR00038">
    <property type="entry name" value="HTHLUXR"/>
</dbReference>
<reference evidence="5 6" key="1">
    <citation type="submission" date="2023-07" db="EMBL/GenBank/DDBJ databases">
        <title>Genomic Encyclopedia of Type Strains, Phase IV (KMG-IV): sequencing the most valuable type-strain genomes for metagenomic binning, comparative biology and taxonomic classification.</title>
        <authorList>
            <person name="Goeker M."/>
        </authorList>
    </citation>
    <scope>NUCLEOTIDE SEQUENCE [LARGE SCALE GENOMIC DNA]</scope>
    <source>
        <strain evidence="5 6">DSM 19619</strain>
    </source>
</reference>
<dbReference type="SUPFAM" id="SSF46894">
    <property type="entry name" value="C-terminal effector domain of the bipartite response regulators"/>
    <property type="match status" value="1"/>
</dbReference>
<dbReference type="InterPro" id="IPR041617">
    <property type="entry name" value="TPR_MalT"/>
</dbReference>
<feature type="domain" description="HTH luxR-type" evidence="4">
    <location>
        <begin position="834"/>
        <end position="899"/>
    </location>
</feature>
<dbReference type="InterPro" id="IPR059106">
    <property type="entry name" value="WHD_MalT"/>
</dbReference>
<evidence type="ECO:0000256" key="3">
    <source>
        <dbReference type="ARBA" id="ARBA00023163"/>
    </source>
</evidence>
<organism evidence="5 6">
    <name type="scientific">Labrys wisconsinensis</name>
    <dbReference type="NCBI Taxonomy" id="425677"/>
    <lineage>
        <taxon>Bacteria</taxon>
        <taxon>Pseudomonadati</taxon>
        <taxon>Pseudomonadota</taxon>
        <taxon>Alphaproteobacteria</taxon>
        <taxon>Hyphomicrobiales</taxon>
        <taxon>Xanthobacteraceae</taxon>
        <taxon>Labrys</taxon>
    </lineage>
</organism>
<dbReference type="Pfam" id="PF25873">
    <property type="entry name" value="WHD_MalT"/>
    <property type="match status" value="1"/>
</dbReference>
<evidence type="ECO:0000256" key="2">
    <source>
        <dbReference type="ARBA" id="ARBA00023125"/>
    </source>
</evidence>
<dbReference type="Pfam" id="PF17874">
    <property type="entry name" value="TPR_MalT"/>
    <property type="match status" value="1"/>
</dbReference>
<dbReference type="PANTHER" id="PTHR44688:SF16">
    <property type="entry name" value="DNA-BINDING TRANSCRIPTIONAL ACTIVATOR DEVR_DOSR"/>
    <property type="match status" value="1"/>
</dbReference>
<dbReference type="CDD" id="cd06170">
    <property type="entry name" value="LuxR_C_like"/>
    <property type="match status" value="1"/>
</dbReference>
<proteinExistence type="predicted"/>
<dbReference type="Pfam" id="PF00196">
    <property type="entry name" value="GerE"/>
    <property type="match status" value="1"/>
</dbReference>
<protein>
    <submittedName>
        <fullName evidence="5">LuxR family maltose regulon positive regulatory protein</fullName>
    </submittedName>
</protein>
<dbReference type="PROSITE" id="PS50043">
    <property type="entry name" value="HTH_LUXR_2"/>
    <property type="match status" value="1"/>
</dbReference>
<dbReference type="InterPro" id="IPR016032">
    <property type="entry name" value="Sig_transdc_resp-reg_C-effctor"/>
</dbReference>
<comment type="caution">
    <text evidence="5">The sequence shown here is derived from an EMBL/GenBank/DDBJ whole genome shotgun (WGS) entry which is preliminary data.</text>
</comment>
<sequence>MQLTTGTPARAGIVITPDATLEPRLQPPRSLLDSIDRPYLMERLRQGIAGQVVLINAPAGFGKTGLMAAAFRCFAEPGQRPAWMTLTGRDEDPHLALRGMVAALRRAGAFDGRADPVDLRGLVEALAAEPDRFVLFLDDFCAAKGSAFPALFDEFLRVLPAQVRLVISASGRPGIALSRFRLRGLLAEIQAEHLAFSRGETQRLLGRLLSREELEGFCAVTQGWPALVRLAAPLLAAGPGPDERQALLAGTHAIYADFVHDELLPAIPPDLREAIAACSILDEFPLDLASHLAGFEVAHRAPRDIESLHPVIDPVPRNPGWLRLHPVLRAALASDLAYRSSERISALHAMAAKWFAERGFLEKAVRHAARAGDFVTAADAIRRAGGVKLFIRAGYTVLNAILANLPPEVVHRSATLKLCHALVLSKQGQVPAAREAVEDLKRMARRGGDQAEPFPEQDLFHIEGLINVYEDVNLDGDHIMALERRVAAFGPADTWQCGWIYNHLCIAYTRRGDLAAARIACIKALACYREERTAYGQIFMLVHQGLVGILSGGLSSAILALKEAEALIHATQWSDANLLAIVHMPLGEALYLRGEVAEANRYLTDAMPHMAAGEGWVDLFIRGYGTKARAALRLEGPDAAFVAVDRVDEVAIERHLPRLTTAALLLRIEILTQAGMLESALRLLDQMPGCSDVDGPAPDACMGWPTWRERNEALLNRARLMVRMGEPERAIRLLGRVAALAEASGASLHLLDAALLTVEAAWSAGRPDEALAALQTAVALARPQEILQPFLDAGGSFAQAVRAIVRRFGLSIFAPATARFIARIAGVSFRAPGEGAVTHLLSLRERQVLELLTSGSSNKEIARALGLSDATVKFHLKNVYAKIGVSRRGIAVALASEIGLVDKPQRTAARALPC</sequence>
<dbReference type="RefSeq" id="WP_307272277.1">
    <property type="nucleotide sequence ID" value="NZ_JAUSVX010000003.1"/>
</dbReference>
<dbReference type="SUPFAM" id="SSF52540">
    <property type="entry name" value="P-loop containing nucleoside triphosphate hydrolases"/>
    <property type="match status" value="1"/>
</dbReference>
<keyword evidence="6" id="KW-1185">Reference proteome</keyword>
<keyword evidence="3" id="KW-0804">Transcription</keyword>
<dbReference type="SMART" id="SM00421">
    <property type="entry name" value="HTH_LUXR"/>
    <property type="match status" value="1"/>
</dbReference>
<dbReference type="InterPro" id="IPR027417">
    <property type="entry name" value="P-loop_NTPase"/>
</dbReference>
<gene>
    <name evidence="5" type="ORF">QO011_002522</name>
</gene>
<accession>A0ABU0J5H2</accession>
<dbReference type="Gene3D" id="1.10.10.10">
    <property type="entry name" value="Winged helix-like DNA-binding domain superfamily/Winged helix DNA-binding domain"/>
    <property type="match status" value="1"/>
</dbReference>
<evidence type="ECO:0000259" key="4">
    <source>
        <dbReference type="PROSITE" id="PS50043"/>
    </source>
</evidence>
<dbReference type="Proteomes" id="UP001242480">
    <property type="component" value="Unassembled WGS sequence"/>
</dbReference>
<dbReference type="InterPro" id="IPR011990">
    <property type="entry name" value="TPR-like_helical_dom_sf"/>
</dbReference>
<keyword evidence="2" id="KW-0238">DNA-binding</keyword>
<dbReference type="EMBL" id="JAUSVX010000003">
    <property type="protein sequence ID" value="MDQ0469511.1"/>
    <property type="molecule type" value="Genomic_DNA"/>
</dbReference>
<dbReference type="Gene3D" id="1.25.40.10">
    <property type="entry name" value="Tetratricopeptide repeat domain"/>
    <property type="match status" value="1"/>
</dbReference>
<dbReference type="SUPFAM" id="SSF48452">
    <property type="entry name" value="TPR-like"/>
    <property type="match status" value="2"/>
</dbReference>
<dbReference type="InterPro" id="IPR000792">
    <property type="entry name" value="Tscrpt_reg_LuxR_C"/>
</dbReference>
<dbReference type="PROSITE" id="PS00622">
    <property type="entry name" value="HTH_LUXR_1"/>
    <property type="match status" value="1"/>
</dbReference>
<name>A0ABU0J5H2_9HYPH</name>
<evidence type="ECO:0000256" key="1">
    <source>
        <dbReference type="ARBA" id="ARBA00023015"/>
    </source>
</evidence>
<dbReference type="InterPro" id="IPR036388">
    <property type="entry name" value="WH-like_DNA-bd_sf"/>
</dbReference>
<evidence type="ECO:0000313" key="5">
    <source>
        <dbReference type="EMBL" id="MDQ0469511.1"/>
    </source>
</evidence>
<dbReference type="PANTHER" id="PTHR44688">
    <property type="entry name" value="DNA-BINDING TRANSCRIPTIONAL ACTIVATOR DEVR_DOSR"/>
    <property type="match status" value="1"/>
</dbReference>
<keyword evidence="1" id="KW-0805">Transcription regulation</keyword>
<evidence type="ECO:0000313" key="6">
    <source>
        <dbReference type="Proteomes" id="UP001242480"/>
    </source>
</evidence>